<sequence length="28" mass="3325">MLSFPFLIPGSFVAEKSTRRDHRENLYL</sequence>
<reference evidence="1" key="1">
    <citation type="submission" date="2018-02" db="EMBL/GenBank/DDBJ databases">
        <title>Rhizophora mucronata_Transcriptome.</title>
        <authorList>
            <person name="Meera S.P."/>
            <person name="Sreeshan A."/>
            <person name="Augustine A."/>
        </authorList>
    </citation>
    <scope>NUCLEOTIDE SEQUENCE</scope>
    <source>
        <tissue evidence="1">Leaf</tissue>
    </source>
</reference>
<proteinExistence type="predicted"/>
<dbReference type="AlphaFoldDB" id="A0A2P2IN04"/>
<evidence type="ECO:0000313" key="1">
    <source>
        <dbReference type="EMBL" id="MBW82605.1"/>
    </source>
</evidence>
<organism evidence="1">
    <name type="scientific">Rhizophora mucronata</name>
    <name type="common">Asiatic mangrove</name>
    <dbReference type="NCBI Taxonomy" id="61149"/>
    <lineage>
        <taxon>Eukaryota</taxon>
        <taxon>Viridiplantae</taxon>
        <taxon>Streptophyta</taxon>
        <taxon>Embryophyta</taxon>
        <taxon>Tracheophyta</taxon>
        <taxon>Spermatophyta</taxon>
        <taxon>Magnoliopsida</taxon>
        <taxon>eudicotyledons</taxon>
        <taxon>Gunneridae</taxon>
        <taxon>Pentapetalae</taxon>
        <taxon>rosids</taxon>
        <taxon>fabids</taxon>
        <taxon>Malpighiales</taxon>
        <taxon>Rhizophoraceae</taxon>
        <taxon>Rhizophora</taxon>
    </lineage>
</organism>
<name>A0A2P2IN04_RHIMU</name>
<protein>
    <submittedName>
        <fullName evidence="1">Uncharacterized protein</fullName>
    </submittedName>
</protein>
<accession>A0A2P2IN04</accession>
<dbReference type="EMBL" id="GGEC01002122">
    <property type="protein sequence ID" value="MBW82605.1"/>
    <property type="molecule type" value="Transcribed_RNA"/>
</dbReference>